<evidence type="ECO:0000259" key="12">
    <source>
        <dbReference type="PROSITE" id="PS50893"/>
    </source>
</evidence>
<dbReference type="InterPro" id="IPR018449">
    <property type="entry name" value="NIL_domain"/>
</dbReference>
<proteinExistence type="inferred from homology"/>
<reference evidence="13 14" key="1">
    <citation type="submission" date="2019-03" db="EMBL/GenBank/DDBJ databases">
        <title>Genomic Encyclopedia of Type Strains, Phase IV (KMG-IV): sequencing the most valuable type-strain genomes for metagenomic binning, comparative biology and taxonomic classification.</title>
        <authorList>
            <person name="Goeker M."/>
        </authorList>
    </citation>
    <scope>NUCLEOTIDE SEQUENCE [LARGE SCALE GENOMIC DNA]</scope>
    <source>
        <strain evidence="13 14">DSM 16730</strain>
    </source>
</reference>
<dbReference type="SUPFAM" id="SSF55021">
    <property type="entry name" value="ACT-like"/>
    <property type="match status" value="1"/>
</dbReference>
<keyword evidence="6" id="KW-1003">Cell membrane</keyword>
<keyword evidence="5" id="KW-0813">Transport</keyword>
<evidence type="ECO:0000256" key="9">
    <source>
        <dbReference type="ARBA" id="ARBA00022967"/>
    </source>
</evidence>
<dbReference type="RefSeq" id="WP_132455717.1">
    <property type="nucleotide sequence ID" value="NZ_JAWIZJ010000005.1"/>
</dbReference>
<evidence type="ECO:0000256" key="10">
    <source>
        <dbReference type="ARBA" id="ARBA00022970"/>
    </source>
</evidence>
<dbReference type="PANTHER" id="PTHR43166:SF30">
    <property type="entry name" value="METHIONINE IMPORT ATP-BINDING PROTEIN METN"/>
    <property type="match status" value="1"/>
</dbReference>
<comment type="function">
    <text evidence="1">Part of the ABC transporter FtsEX involved in cellular division. Important for assembly or stability of the septal ring.</text>
</comment>
<evidence type="ECO:0000256" key="6">
    <source>
        <dbReference type="ARBA" id="ARBA00022475"/>
    </source>
</evidence>
<dbReference type="InterPro" id="IPR003593">
    <property type="entry name" value="AAA+_ATPase"/>
</dbReference>
<dbReference type="Pfam" id="PF09383">
    <property type="entry name" value="NIL"/>
    <property type="match status" value="1"/>
</dbReference>
<dbReference type="EMBL" id="SMBY01000005">
    <property type="protein sequence ID" value="TCV05785.1"/>
    <property type="molecule type" value="Genomic_DNA"/>
</dbReference>
<dbReference type="Proteomes" id="UP000295433">
    <property type="component" value="Unassembled WGS sequence"/>
</dbReference>
<gene>
    <name evidence="13" type="ORF">EDC54_10551</name>
</gene>
<evidence type="ECO:0000256" key="7">
    <source>
        <dbReference type="ARBA" id="ARBA00022741"/>
    </source>
</evidence>
<comment type="caution">
    <text evidence="13">The sequence shown here is derived from an EMBL/GenBank/DDBJ whole genome shotgun (WGS) entry which is preliminary data.</text>
</comment>
<dbReference type="PANTHER" id="PTHR43166">
    <property type="entry name" value="AMINO ACID IMPORT ATP-BINDING PROTEIN"/>
    <property type="match status" value="1"/>
</dbReference>
<evidence type="ECO:0000313" key="14">
    <source>
        <dbReference type="Proteomes" id="UP000295433"/>
    </source>
</evidence>
<accession>A0A4V2VTB1</accession>
<dbReference type="PROSITE" id="PS50893">
    <property type="entry name" value="ABC_TRANSPORTER_2"/>
    <property type="match status" value="1"/>
</dbReference>
<dbReference type="InterPro" id="IPR017871">
    <property type="entry name" value="ABC_transporter-like_CS"/>
</dbReference>
<keyword evidence="7" id="KW-0547">Nucleotide-binding</keyword>
<evidence type="ECO:0000256" key="5">
    <source>
        <dbReference type="ARBA" id="ARBA00022448"/>
    </source>
</evidence>
<dbReference type="SMART" id="SM00382">
    <property type="entry name" value="AAA"/>
    <property type="match status" value="1"/>
</dbReference>
<dbReference type="InterPro" id="IPR027417">
    <property type="entry name" value="P-loop_NTPase"/>
</dbReference>
<dbReference type="SUPFAM" id="SSF52540">
    <property type="entry name" value="P-loop containing nucleoside triphosphate hydrolases"/>
    <property type="match status" value="1"/>
</dbReference>
<dbReference type="InterPro" id="IPR003439">
    <property type="entry name" value="ABC_transporter-like_ATP-bd"/>
</dbReference>
<evidence type="ECO:0000256" key="4">
    <source>
        <dbReference type="ARBA" id="ARBA00020019"/>
    </source>
</evidence>
<dbReference type="GO" id="GO:0016887">
    <property type="term" value="F:ATP hydrolysis activity"/>
    <property type="evidence" value="ECO:0007669"/>
    <property type="project" value="InterPro"/>
</dbReference>
<feature type="domain" description="ABC transporter" evidence="12">
    <location>
        <begin position="2"/>
        <end position="242"/>
    </location>
</feature>
<comment type="subcellular location">
    <subcellularLocation>
        <location evidence="2">Cell inner membrane</location>
        <topology evidence="2">Peripheral membrane protein</topology>
    </subcellularLocation>
</comment>
<dbReference type="InterPro" id="IPR041701">
    <property type="entry name" value="MetN_ABC"/>
</dbReference>
<dbReference type="CDD" id="cd03258">
    <property type="entry name" value="ABC_MetN_methionine_transporter"/>
    <property type="match status" value="1"/>
</dbReference>
<dbReference type="GO" id="GO:0005886">
    <property type="term" value="C:plasma membrane"/>
    <property type="evidence" value="ECO:0007669"/>
    <property type="project" value="UniProtKB-SubCell"/>
</dbReference>
<keyword evidence="11" id="KW-0472">Membrane</keyword>
<dbReference type="InterPro" id="IPR045865">
    <property type="entry name" value="ACT-like_dom_sf"/>
</dbReference>
<keyword evidence="14" id="KW-1185">Reference proteome</keyword>
<evidence type="ECO:0000256" key="11">
    <source>
        <dbReference type="ARBA" id="ARBA00023136"/>
    </source>
</evidence>
<protein>
    <recommendedName>
        <fullName evidence="4">Cell division ATP-binding protein FtsE</fullName>
    </recommendedName>
</protein>
<name>A0A4V2VTB1_9GAMM</name>
<dbReference type="Gene3D" id="3.30.70.260">
    <property type="match status" value="1"/>
</dbReference>
<dbReference type="AlphaFoldDB" id="A0A4V2VTB1"/>
<dbReference type="Pfam" id="PF00005">
    <property type="entry name" value="ABC_tran"/>
    <property type="match status" value="1"/>
</dbReference>
<keyword evidence="8 13" id="KW-0067">ATP-binding</keyword>
<dbReference type="PROSITE" id="PS00211">
    <property type="entry name" value="ABC_TRANSPORTER_1"/>
    <property type="match status" value="1"/>
</dbReference>
<comment type="similarity">
    <text evidence="3">Belongs to the ABC transporter superfamily.</text>
</comment>
<evidence type="ECO:0000256" key="1">
    <source>
        <dbReference type="ARBA" id="ARBA00002579"/>
    </source>
</evidence>
<keyword evidence="10" id="KW-0029">Amino-acid transport</keyword>
<evidence type="ECO:0000256" key="2">
    <source>
        <dbReference type="ARBA" id="ARBA00004417"/>
    </source>
</evidence>
<evidence type="ECO:0000256" key="3">
    <source>
        <dbReference type="ARBA" id="ARBA00005417"/>
    </source>
</evidence>
<dbReference type="SMART" id="SM00930">
    <property type="entry name" value="NIL"/>
    <property type="match status" value="1"/>
</dbReference>
<sequence>MIRLENVSVDFSAGKQAQSRAVNNVNLTIQQGEVFGIVGTSGAGKSTLLRTINLLQRPTEGRVFLGETLISNARGRELRQHRQRIGMIFQHFNLMHTRNVYDNVAFSLRAAGKRKEEIAARVPEILALVGLQDKGQSYPAQLSGGQKQRVGIARAIANHPEVLLCDEPTSALDLETSASILTLLKSINARLGITIVLISHEMSVIKSICQRMAVMNGGNIVEEGEVFTIFSSPQHAYTKQLVSHTSPVELPERFKLNNKGVLLKILFADDSVEQPILSDVAQQFQVSVNILHGNIEYINDRALGHIIAQISYRDDPTANNLAAAIAYIRQNTFGVEVIND</sequence>
<dbReference type="OrthoDB" id="9802264at2"/>
<dbReference type="Gene3D" id="3.40.50.300">
    <property type="entry name" value="P-loop containing nucleotide triphosphate hydrolases"/>
    <property type="match status" value="1"/>
</dbReference>
<keyword evidence="9" id="KW-1278">Translocase</keyword>
<dbReference type="GO" id="GO:0005524">
    <property type="term" value="F:ATP binding"/>
    <property type="evidence" value="ECO:0007669"/>
    <property type="project" value="UniProtKB-KW"/>
</dbReference>
<evidence type="ECO:0000313" key="13">
    <source>
        <dbReference type="EMBL" id="TCV05785.1"/>
    </source>
</evidence>
<dbReference type="FunFam" id="3.40.50.300:FF:000056">
    <property type="entry name" value="Cell division ATP-binding protein FtsE"/>
    <property type="match status" value="1"/>
</dbReference>
<organism evidence="13 14">
    <name type="scientific">Samsonia erythrinae</name>
    <dbReference type="NCBI Taxonomy" id="160434"/>
    <lineage>
        <taxon>Bacteria</taxon>
        <taxon>Pseudomonadati</taxon>
        <taxon>Pseudomonadota</taxon>
        <taxon>Gammaproteobacteria</taxon>
        <taxon>Enterobacterales</taxon>
        <taxon>Pectobacteriaceae</taxon>
        <taxon>Samsonia</taxon>
    </lineage>
</organism>
<dbReference type="InterPro" id="IPR050086">
    <property type="entry name" value="MetN_ABC_transporter-like"/>
</dbReference>
<evidence type="ECO:0000256" key="8">
    <source>
        <dbReference type="ARBA" id="ARBA00022840"/>
    </source>
</evidence>
<dbReference type="GO" id="GO:0006865">
    <property type="term" value="P:amino acid transport"/>
    <property type="evidence" value="ECO:0007669"/>
    <property type="project" value="UniProtKB-KW"/>
</dbReference>